<dbReference type="Proteomes" id="UP000230767">
    <property type="component" value="Unassembled WGS sequence"/>
</dbReference>
<dbReference type="AlphaFoldDB" id="A0A2M7R7G1"/>
<dbReference type="GO" id="GO:0004803">
    <property type="term" value="F:transposase activity"/>
    <property type="evidence" value="ECO:0007669"/>
    <property type="project" value="InterPro"/>
</dbReference>
<dbReference type="InterPro" id="IPR036515">
    <property type="entry name" value="Transposase_17_sf"/>
</dbReference>
<proteinExistence type="predicted"/>
<protein>
    <recommendedName>
        <fullName evidence="1">Transposase IS200-like domain-containing protein</fullName>
    </recommendedName>
</protein>
<dbReference type="PANTHER" id="PTHR34322">
    <property type="entry name" value="TRANSPOSASE, Y1_TNP DOMAIN-CONTAINING"/>
    <property type="match status" value="1"/>
</dbReference>
<comment type="caution">
    <text evidence="2">The sequence shown here is derived from an EMBL/GenBank/DDBJ whole genome shotgun (WGS) entry which is preliminary data.</text>
</comment>
<accession>A0A2M7R7G1</accession>
<evidence type="ECO:0000259" key="1">
    <source>
        <dbReference type="SMART" id="SM01321"/>
    </source>
</evidence>
<organism evidence="2 3">
    <name type="scientific">Candidatus Nealsonbacteria bacterium CG_4_10_14_0_8_um_filter_37_14</name>
    <dbReference type="NCBI Taxonomy" id="1974684"/>
    <lineage>
        <taxon>Bacteria</taxon>
        <taxon>Candidatus Nealsoniibacteriota</taxon>
    </lineage>
</organism>
<dbReference type="GO" id="GO:0003677">
    <property type="term" value="F:DNA binding"/>
    <property type="evidence" value="ECO:0007669"/>
    <property type="project" value="InterPro"/>
</dbReference>
<dbReference type="PANTHER" id="PTHR34322:SF2">
    <property type="entry name" value="TRANSPOSASE IS200-LIKE DOMAIN-CONTAINING PROTEIN"/>
    <property type="match status" value="1"/>
</dbReference>
<dbReference type="EMBL" id="PFLW01000039">
    <property type="protein sequence ID" value="PIY89277.1"/>
    <property type="molecule type" value="Genomic_DNA"/>
</dbReference>
<gene>
    <name evidence="2" type="ORF">COY73_01490</name>
</gene>
<dbReference type="GO" id="GO:0006313">
    <property type="term" value="P:DNA transposition"/>
    <property type="evidence" value="ECO:0007669"/>
    <property type="project" value="InterPro"/>
</dbReference>
<sequence length="245" mass="29129">MPIKHPQFVNGEIYHIIVRGIAGQKTFLDDKDRLRYLFNLYKFNNKNIVIRNPSYREAIPVVYRDGFPVLLETEREKPRDLLIELLAVCLVPNHIHLLVRQADDGGVSLFFQKMGGYASYFNKKYQRFGSLFQRPFKAIHIKTNDQLLIVTTYIHLNLIDLIEPNWKIKGISDPQKIMDFLETYPWSSYPYYLGKSNLSWLINSDFLNKILKRPEDFRNFVKARIFQKTELKNFLKKTKEIEKFF</sequence>
<feature type="domain" description="Transposase IS200-like" evidence="1">
    <location>
        <begin position="9"/>
        <end position="157"/>
    </location>
</feature>
<dbReference type="Gene3D" id="3.30.70.1290">
    <property type="entry name" value="Transposase IS200-like"/>
    <property type="match status" value="1"/>
</dbReference>
<evidence type="ECO:0000313" key="2">
    <source>
        <dbReference type="EMBL" id="PIY89277.1"/>
    </source>
</evidence>
<name>A0A2M7R7G1_9BACT</name>
<dbReference type="Pfam" id="PF01797">
    <property type="entry name" value="Y1_Tnp"/>
    <property type="match status" value="1"/>
</dbReference>
<dbReference type="SMART" id="SM01321">
    <property type="entry name" value="Y1_Tnp"/>
    <property type="match status" value="1"/>
</dbReference>
<dbReference type="InterPro" id="IPR002686">
    <property type="entry name" value="Transposase_17"/>
</dbReference>
<dbReference type="SUPFAM" id="SSF143422">
    <property type="entry name" value="Transposase IS200-like"/>
    <property type="match status" value="1"/>
</dbReference>
<reference evidence="3" key="1">
    <citation type="submission" date="2017-09" db="EMBL/GenBank/DDBJ databases">
        <title>Depth-based differentiation of microbial function through sediment-hosted aquifers and enrichment of novel symbionts in the deep terrestrial subsurface.</title>
        <authorList>
            <person name="Probst A.J."/>
            <person name="Ladd B."/>
            <person name="Jarett J.K."/>
            <person name="Geller-Mcgrath D.E."/>
            <person name="Sieber C.M.K."/>
            <person name="Emerson J.B."/>
            <person name="Anantharaman K."/>
            <person name="Thomas B.C."/>
            <person name="Malmstrom R."/>
            <person name="Stieglmeier M."/>
            <person name="Klingl A."/>
            <person name="Woyke T."/>
            <person name="Ryan C.M."/>
            <person name="Banfield J.F."/>
        </authorList>
    </citation>
    <scope>NUCLEOTIDE SEQUENCE [LARGE SCALE GENOMIC DNA]</scope>
</reference>
<evidence type="ECO:0000313" key="3">
    <source>
        <dbReference type="Proteomes" id="UP000230767"/>
    </source>
</evidence>